<evidence type="ECO:0000256" key="2">
    <source>
        <dbReference type="SAM" id="MobiDB-lite"/>
    </source>
</evidence>
<sequence>MSAFHSEAAHVLGARIREARNQRSLTLEDLGALAGVHWTNIGKIERGQVHPSVETLVRLASAMDADPKVFVTGLTADMYPRPRHKLTANDLIREREERSRRRDAD</sequence>
<dbReference type="Gene3D" id="1.10.260.40">
    <property type="entry name" value="lambda repressor-like DNA-binding domains"/>
    <property type="match status" value="1"/>
</dbReference>
<dbReference type="Proteomes" id="UP000190857">
    <property type="component" value="Unassembled WGS sequence"/>
</dbReference>
<dbReference type="RefSeq" id="WP_079726877.1">
    <property type="nucleotide sequence ID" value="NZ_FUZP01000001.1"/>
</dbReference>
<protein>
    <submittedName>
        <fullName evidence="4">DNA-binding transcriptional regulator, XRE-family HTH domain</fullName>
    </submittedName>
</protein>
<dbReference type="GO" id="GO:0003677">
    <property type="term" value="F:DNA binding"/>
    <property type="evidence" value="ECO:0007669"/>
    <property type="project" value="UniProtKB-KW"/>
</dbReference>
<evidence type="ECO:0000256" key="1">
    <source>
        <dbReference type="ARBA" id="ARBA00023125"/>
    </source>
</evidence>
<dbReference type="STRING" id="123320.SAMN06309945_0686"/>
<gene>
    <name evidence="4" type="ORF">SAMN06309945_0686</name>
</gene>
<dbReference type="PROSITE" id="PS50943">
    <property type="entry name" value="HTH_CROC1"/>
    <property type="match status" value="1"/>
</dbReference>
<dbReference type="GO" id="GO:0005829">
    <property type="term" value="C:cytosol"/>
    <property type="evidence" value="ECO:0007669"/>
    <property type="project" value="TreeGrafter"/>
</dbReference>
<dbReference type="EMBL" id="FUZP01000001">
    <property type="protein sequence ID" value="SKC40957.1"/>
    <property type="molecule type" value="Genomic_DNA"/>
</dbReference>
<accession>A0A1T5IP61</accession>
<keyword evidence="5" id="KW-1185">Reference proteome</keyword>
<proteinExistence type="predicted"/>
<dbReference type="CDD" id="cd00093">
    <property type="entry name" value="HTH_XRE"/>
    <property type="match status" value="1"/>
</dbReference>
<dbReference type="GO" id="GO:0003700">
    <property type="term" value="F:DNA-binding transcription factor activity"/>
    <property type="evidence" value="ECO:0007669"/>
    <property type="project" value="TreeGrafter"/>
</dbReference>
<dbReference type="Pfam" id="PF01381">
    <property type="entry name" value="HTH_3"/>
    <property type="match status" value="1"/>
</dbReference>
<dbReference type="InterPro" id="IPR050807">
    <property type="entry name" value="TransReg_Diox_bact_type"/>
</dbReference>
<dbReference type="SMART" id="SM00530">
    <property type="entry name" value="HTH_XRE"/>
    <property type="match status" value="1"/>
</dbReference>
<feature type="region of interest" description="Disordered" evidence="2">
    <location>
        <begin position="85"/>
        <end position="105"/>
    </location>
</feature>
<evidence type="ECO:0000259" key="3">
    <source>
        <dbReference type="PROSITE" id="PS50943"/>
    </source>
</evidence>
<dbReference type="PANTHER" id="PTHR46797:SF1">
    <property type="entry name" value="METHYLPHOSPHONATE SYNTHASE"/>
    <property type="match status" value="1"/>
</dbReference>
<dbReference type="InterPro" id="IPR001387">
    <property type="entry name" value="Cro/C1-type_HTH"/>
</dbReference>
<keyword evidence="1 4" id="KW-0238">DNA-binding</keyword>
<dbReference type="OrthoDB" id="4990661at2"/>
<feature type="domain" description="HTH cro/C1-type" evidence="3">
    <location>
        <begin position="16"/>
        <end position="70"/>
    </location>
</feature>
<dbReference type="AlphaFoldDB" id="A0A1T5IP61"/>
<dbReference type="SUPFAM" id="SSF47413">
    <property type="entry name" value="lambda repressor-like DNA-binding domains"/>
    <property type="match status" value="1"/>
</dbReference>
<evidence type="ECO:0000313" key="5">
    <source>
        <dbReference type="Proteomes" id="UP000190857"/>
    </source>
</evidence>
<name>A0A1T5IP61_9MICO</name>
<dbReference type="PANTHER" id="PTHR46797">
    <property type="entry name" value="HTH-TYPE TRANSCRIPTIONAL REGULATOR"/>
    <property type="match status" value="1"/>
</dbReference>
<reference evidence="4 5" key="1">
    <citation type="submission" date="2017-02" db="EMBL/GenBank/DDBJ databases">
        <authorList>
            <person name="Peterson S.W."/>
        </authorList>
    </citation>
    <scope>NUCLEOTIDE SEQUENCE [LARGE SCALE GENOMIC DNA]</scope>
    <source>
        <strain evidence="4 5">VKM Ac-2059</strain>
    </source>
</reference>
<feature type="compositionally biased region" description="Basic and acidic residues" evidence="2">
    <location>
        <begin position="91"/>
        <end position="105"/>
    </location>
</feature>
<evidence type="ECO:0000313" key="4">
    <source>
        <dbReference type="EMBL" id="SKC40957.1"/>
    </source>
</evidence>
<dbReference type="InterPro" id="IPR010982">
    <property type="entry name" value="Lambda_DNA-bd_dom_sf"/>
</dbReference>
<organism evidence="4 5">
    <name type="scientific">Okibacterium fritillariae</name>
    <dbReference type="NCBI Taxonomy" id="123320"/>
    <lineage>
        <taxon>Bacteria</taxon>
        <taxon>Bacillati</taxon>
        <taxon>Actinomycetota</taxon>
        <taxon>Actinomycetes</taxon>
        <taxon>Micrococcales</taxon>
        <taxon>Microbacteriaceae</taxon>
        <taxon>Okibacterium</taxon>
    </lineage>
</organism>